<dbReference type="Proteomes" id="UP001497623">
    <property type="component" value="Unassembled WGS sequence"/>
</dbReference>
<reference evidence="2 3" key="1">
    <citation type="submission" date="2024-05" db="EMBL/GenBank/DDBJ databases">
        <authorList>
            <person name="Wallberg A."/>
        </authorList>
    </citation>
    <scope>NUCLEOTIDE SEQUENCE [LARGE SCALE GENOMIC DNA]</scope>
</reference>
<proteinExistence type="predicted"/>
<evidence type="ECO:0000256" key="1">
    <source>
        <dbReference type="SAM" id="MobiDB-lite"/>
    </source>
</evidence>
<feature type="compositionally biased region" description="Low complexity" evidence="1">
    <location>
        <begin position="26"/>
        <end position="54"/>
    </location>
</feature>
<protein>
    <submittedName>
        <fullName evidence="2">Uncharacterized protein</fullName>
    </submittedName>
</protein>
<gene>
    <name evidence="2" type="ORF">MNOR_LOCUS40378</name>
</gene>
<dbReference type="AlphaFoldDB" id="A0AAV2STW6"/>
<feature type="non-terminal residue" evidence="2">
    <location>
        <position position="112"/>
    </location>
</feature>
<evidence type="ECO:0000313" key="3">
    <source>
        <dbReference type="Proteomes" id="UP001497623"/>
    </source>
</evidence>
<feature type="region of interest" description="Disordered" evidence="1">
    <location>
        <begin position="21"/>
        <end position="72"/>
    </location>
</feature>
<comment type="caution">
    <text evidence="2">The sequence shown here is derived from an EMBL/GenBank/DDBJ whole genome shotgun (WGS) entry which is preliminary data.</text>
</comment>
<accession>A0AAV2STW6</accession>
<organism evidence="2 3">
    <name type="scientific">Meganyctiphanes norvegica</name>
    <name type="common">Northern krill</name>
    <name type="synonym">Thysanopoda norvegica</name>
    <dbReference type="NCBI Taxonomy" id="48144"/>
    <lineage>
        <taxon>Eukaryota</taxon>
        <taxon>Metazoa</taxon>
        <taxon>Ecdysozoa</taxon>
        <taxon>Arthropoda</taxon>
        <taxon>Crustacea</taxon>
        <taxon>Multicrustacea</taxon>
        <taxon>Malacostraca</taxon>
        <taxon>Eumalacostraca</taxon>
        <taxon>Eucarida</taxon>
        <taxon>Euphausiacea</taxon>
        <taxon>Euphausiidae</taxon>
        <taxon>Meganyctiphanes</taxon>
    </lineage>
</organism>
<evidence type="ECO:0000313" key="2">
    <source>
        <dbReference type="EMBL" id="CAL4237631.1"/>
    </source>
</evidence>
<keyword evidence="3" id="KW-1185">Reference proteome</keyword>
<name>A0AAV2STW6_MEGNR</name>
<dbReference type="EMBL" id="CAXKWB010122008">
    <property type="protein sequence ID" value="CAL4237631.1"/>
    <property type="molecule type" value="Genomic_DNA"/>
</dbReference>
<sequence length="112" mass="11512">MIELAPLAPIMDPNMFMYGHHPALTPSPSSTSSTSSSPCSMSSSSTAVSSSMSPAYATAPSPRGGDGAGAGSINKDCGQVEMVVNCKQELITDMHTDVVAKGALHPLLYLII</sequence>